<dbReference type="AlphaFoldDB" id="A0AAW9JUZ7"/>
<keyword evidence="1" id="KW-1133">Transmembrane helix</keyword>
<evidence type="ECO:0000313" key="3">
    <source>
        <dbReference type="Proteomes" id="UP001290462"/>
    </source>
</evidence>
<protein>
    <submittedName>
        <fullName evidence="2">EcsC family protein</fullName>
    </submittedName>
</protein>
<accession>A0AAW9JUZ7</accession>
<dbReference type="Pfam" id="PF12787">
    <property type="entry name" value="EcsC"/>
    <property type="match status" value="1"/>
</dbReference>
<gene>
    <name evidence="2" type="ORF">RAK27_07055</name>
</gene>
<dbReference type="EMBL" id="JAVBVO010000003">
    <property type="protein sequence ID" value="MDZ5758419.1"/>
    <property type="molecule type" value="Genomic_DNA"/>
</dbReference>
<proteinExistence type="predicted"/>
<keyword evidence="1" id="KW-0472">Membrane</keyword>
<name>A0AAW9JUZ7_CARML</name>
<dbReference type="RefSeq" id="WP_322808771.1">
    <property type="nucleotide sequence ID" value="NZ_CBCPHU010000007.1"/>
</dbReference>
<dbReference type="Proteomes" id="UP001290462">
    <property type="component" value="Unassembled WGS sequence"/>
</dbReference>
<evidence type="ECO:0000313" key="2">
    <source>
        <dbReference type="EMBL" id="MDZ5758419.1"/>
    </source>
</evidence>
<feature type="transmembrane region" description="Helical" evidence="1">
    <location>
        <begin position="63"/>
        <end position="81"/>
    </location>
</feature>
<reference evidence="2" key="1">
    <citation type="submission" date="2023-08" db="EMBL/GenBank/DDBJ databases">
        <title>Genomic characterization of piscicolin 126 produced by Carnobacterium maltaromaticum CM22 strain isolated from salmon (Salmo salar).</title>
        <authorList>
            <person name="Gonzalez-Gragera E."/>
            <person name="Garcia-Lopez J.D."/>
            <person name="Teso-Perez C."/>
            <person name="Gimenez-Hernandez I."/>
            <person name="Peralta-Sanchez J.M."/>
            <person name="Valdivia E."/>
            <person name="Montalban-Lopez M."/>
            <person name="Martin-Platero A.M."/>
            <person name="Banos A."/>
            <person name="Martinez-Bueno M."/>
        </authorList>
    </citation>
    <scope>NUCLEOTIDE SEQUENCE</scope>
    <source>
        <strain evidence="2">CM22</strain>
    </source>
</reference>
<evidence type="ECO:0000256" key="1">
    <source>
        <dbReference type="SAM" id="Phobius"/>
    </source>
</evidence>
<sequence length="210" mass="22158">MAVQALTENKVLSLLDWAYGKIIDGSMPGMTSAESLAQDYLTKHKTIKKSAQALIRMQNGKSMTTGFVTNLGGLLTLPVAMPANISAVLLIQLQMIAALAVMGGYDLKSDQVRTFVYLCLVGTSMAEVVKSTGIRVGNQAAMMGIQKIPSAVLLKLNQKIGFTLVVKFGEKGAVSLAKLVPLAGGVIGGTIDGVSTNLIGKNAIRMFIQE</sequence>
<organism evidence="2 3">
    <name type="scientific">Carnobacterium maltaromaticum</name>
    <name type="common">Carnobacterium piscicola</name>
    <dbReference type="NCBI Taxonomy" id="2751"/>
    <lineage>
        <taxon>Bacteria</taxon>
        <taxon>Bacillati</taxon>
        <taxon>Bacillota</taxon>
        <taxon>Bacilli</taxon>
        <taxon>Lactobacillales</taxon>
        <taxon>Carnobacteriaceae</taxon>
        <taxon>Carnobacterium</taxon>
    </lineage>
</organism>
<comment type="caution">
    <text evidence="2">The sequence shown here is derived from an EMBL/GenBank/DDBJ whole genome shotgun (WGS) entry which is preliminary data.</text>
</comment>
<dbReference type="InterPro" id="IPR024787">
    <property type="entry name" value="EcsC"/>
</dbReference>
<keyword evidence="1" id="KW-0812">Transmembrane</keyword>